<proteinExistence type="predicted"/>
<evidence type="ECO:0000313" key="2">
    <source>
        <dbReference type="Proteomes" id="UP001313282"/>
    </source>
</evidence>
<keyword evidence="2" id="KW-1185">Reference proteome</keyword>
<organism evidence="1 2">
    <name type="scientific">Orbilia javanica</name>
    <dbReference type="NCBI Taxonomy" id="47235"/>
    <lineage>
        <taxon>Eukaryota</taxon>
        <taxon>Fungi</taxon>
        <taxon>Dikarya</taxon>
        <taxon>Ascomycota</taxon>
        <taxon>Pezizomycotina</taxon>
        <taxon>Orbiliomycetes</taxon>
        <taxon>Orbiliales</taxon>
        <taxon>Orbiliaceae</taxon>
        <taxon>Orbilia</taxon>
    </lineage>
</organism>
<reference evidence="1 2" key="1">
    <citation type="submission" date="2019-10" db="EMBL/GenBank/DDBJ databases">
        <authorList>
            <person name="Palmer J.M."/>
        </authorList>
    </citation>
    <scope>NUCLEOTIDE SEQUENCE [LARGE SCALE GENOMIC DNA]</scope>
    <source>
        <strain evidence="1 2">TWF718</strain>
    </source>
</reference>
<protein>
    <submittedName>
        <fullName evidence="1">Uncharacterized protein</fullName>
    </submittedName>
</protein>
<name>A0AAN8MN28_9PEZI</name>
<accession>A0AAN8MN28</accession>
<dbReference type="AlphaFoldDB" id="A0AAN8MN28"/>
<evidence type="ECO:0000313" key="1">
    <source>
        <dbReference type="EMBL" id="KAK6337055.1"/>
    </source>
</evidence>
<gene>
    <name evidence="1" type="ORF">TWF718_009841</name>
</gene>
<sequence>MSGSNSAGSREAFETAVEVLSGFRDGNPASVSPSPSAHLVPRTPEEFDYVRCEKYRKKTTMTKLRTDLGIPSGNADTEMANNYKWDKLSDLVHRLVRELNYETESVANLAKLSRDIENSPEWKDCNPKRPAAAFIPVFIHRWKKNRRMTKRKIQRDAMHNSEPTD</sequence>
<dbReference type="Proteomes" id="UP001313282">
    <property type="component" value="Unassembled WGS sequence"/>
</dbReference>
<comment type="caution">
    <text evidence="1">The sequence shown here is derived from an EMBL/GenBank/DDBJ whole genome shotgun (WGS) entry which is preliminary data.</text>
</comment>
<dbReference type="EMBL" id="JAVHNR010000007">
    <property type="protein sequence ID" value="KAK6337055.1"/>
    <property type="molecule type" value="Genomic_DNA"/>
</dbReference>